<evidence type="ECO:0000313" key="2">
    <source>
        <dbReference type="EMBL" id="KAK1439993.1"/>
    </source>
</evidence>
<comment type="caution">
    <text evidence="2">The sequence shown here is derived from an EMBL/GenBank/DDBJ whole genome shotgun (WGS) entry which is preliminary data.</text>
</comment>
<keyword evidence="3" id="KW-1185">Reference proteome</keyword>
<dbReference type="Proteomes" id="UP001229421">
    <property type="component" value="Unassembled WGS sequence"/>
</dbReference>
<sequence>MSQAESSSLSNEISSEIRTEQSRAKYKSTAPTKFNPNPQLQSSHTSSKLALSLYNSTKSDAYTLSYLSFDSVSVRELDDVGC</sequence>
<proteinExistence type="predicted"/>
<dbReference type="AlphaFoldDB" id="A0AAD8LF05"/>
<gene>
    <name evidence="2" type="ORF">QVD17_05818</name>
</gene>
<organism evidence="2 3">
    <name type="scientific">Tagetes erecta</name>
    <name type="common">African marigold</name>
    <dbReference type="NCBI Taxonomy" id="13708"/>
    <lineage>
        <taxon>Eukaryota</taxon>
        <taxon>Viridiplantae</taxon>
        <taxon>Streptophyta</taxon>
        <taxon>Embryophyta</taxon>
        <taxon>Tracheophyta</taxon>
        <taxon>Spermatophyta</taxon>
        <taxon>Magnoliopsida</taxon>
        <taxon>eudicotyledons</taxon>
        <taxon>Gunneridae</taxon>
        <taxon>Pentapetalae</taxon>
        <taxon>asterids</taxon>
        <taxon>campanulids</taxon>
        <taxon>Asterales</taxon>
        <taxon>Asteraceae</taxon>
        <taxon>Asteroideae</taxon>
        <taxon>Heliantheae alliance</taxon>
        <taxon>Tageteae</taxon>
        <taxon>Tagetes</taxon>
    </lineage>
</organism>
<feature type="region of interest" description="Disordered" evidence="1">
    <location>
        <begin position="1"/>
        <end position="46"/>
    </location>
</feature>
<evidence type="ECO:0000313" key="3">
    <source>
        <dbReference type="Proteomes" id="UP001229421"/>
    </source>
</evidence>
<reference evidence="2" key="1">
    <citation type="journal article" date="2023" name="bioRxiv">
        <title>Improved chromosome-level genome assembly for marigold (Tagetes erecta).</title>
        <authorList>
            <person name="Jiang F."/>
            <person name="Yuan L."/>
            <person name="Wang S."/>
            <person name="Wang H."/>
            <person name="Xu D."/>
            <person name="Wang A."/>
            <person name="Fan W."/>
        </authorList>
    </citation>
    <scope>NUCLEOTIDE SEQUENCE</scope>
    <source>
        <strain evidence="2">WSJ</strain>
        <tissue evidence="2">Leaf</tissue>
    </source>
</reference>
<protein>
    <submittedName>
        <fullName evidence="2">Uncharacterized protein</fullName>
    </submittedName>
</protein>
<feature type="compositionally biased region" description="Polar residues" evidence="1">
    <location>
        <begin position="29"/>
        <end position="46"/>
    </location>
</feature>
<feature type="compositionally biased region" description="Low complexity" evidence="1">
    <location>
        <begin position="1"/>
        <end position="14"/>
    </location>
</feature>
<name>A0AAD8LF05_TARER</name>
<evidence type="ECO:0000256" key="1">
    <source>
        <dbReference type="SAM" id="MobiDB-lite"/>
    </source>
</evidence>
<accession>A0AAD8LF05</accession>
<dbReference type="EMBL" id="JAUHHV010000001">
    <property type="protein sequence ID" value="KAK1439993.1"/>
    <property type="molecule type" value="Genomic_DNA"/>
</dbReference>